<accession>A0A380TH16</accession>
<organism evidence="1">
    <name type="scientific">metagenome</name>
    <dbReference type="NCBI Taxonomy" id="256318"/>
    <lineage>
        <taxon>unclassified sequences</taxon>
        <taxon>metagenomes</taxon>
    </lineage>
</organism>
<dbReference type="EMBL" id="UIDG01000280">
    <property type="protein sequence ID" value="SUS06944.1"/>
    <property type="molecule type" value="Genomic_DNA"/>
</dbReference>
<protein>
    <submittedName>
        <fullName evidence="1">Uncharacterized protein</fullName>
    </submittedName>
</protein>
<dbReference type="AlphaFoldDB" id="A0A380TH16"/>
<gene>
    <name evidence="1" type="ORF">DF3PB_3500001</name>
</gene>
<reference evidence="1" key="1">
    <citation type="submission" date="2018-07" db="EMBL/GenBank/DDBJ databases">
        <authorList>
            <person name="Quirk P.G."/>
            <person name="Krulwich T.A."/>
        </authorList>
    </citation>
    <scope>NUCLEOTIDE SEQUENCE</scope>
</reference>
<evidence type="ECO:0000313" key="1">
    <source>
        <dbReference type="EMBL" id="SUS06944.1"/>
    </source>
</evidence>
<proteinExistence type="predicted"/>
<sequence>MIDQALYHIDIYGGFSERQKILKFY</sequence>
<name>A0A380TH16_9ZZZZ</name>